<dbReference type="Gene3D" id="1.10.510.10">
    <property type="entry name" value="Transferase(Phosphotransferase) domain 1"/>
    <property type="match status" value="1"/>
</dbReference>
<dbReference type="Proteomes" id="UP000199475">
    <property type="component" value="Unassembled WGS sequence"/>
</dbReference>
<organism evidence="2 3">
    <name type="scientific">Tessaracoccus oleiagri</name>
    <dbReference type="NCBI Taxonomy" id="686624"/>
    <lineage>
        <taxon>Bacteria</taxon>
        <taxon>Bacillati</taxon>
        <taxon>Actinomycetota</taxon>
        <taxon>Actinomycetes</taxon>
        <taxon>Propionibacteriales</taxon>
        <taxon>Propionibacteriaceae</taxon>
        <taxon>Tessaracoccus</taxon>
    </lineage>
</organism>
<dbReference type="InterPro" id="IPR016477">
    <property type="entry name" value="Fructo-/Ketosamine-3-kinase"/>
</dbReference>
<protein>
    <submittedName>
        <fullName evidence="2">Fructosamine-3-kinase</fullName>
    </submittedName>
</protein>
<sequence>METYRKQASAEAIASEAAGLRWLADAGGAAVAELVDVGDTWLETRLMRPGTPSRDDAADFGRRLAATHAAGAGWWGAAPPGADASAQRLAELPAPMARAPRYGSFGEFLADARLAPYLRAAGALDDGERRVVGRAVDRIADGVHDSPQPALVRLSGHEAARIHGDLWGGNVVWERVAGGTVGTLIDPAAHGGHAESDLAELHVFGSPHLDATMAGYDEVSPLADGWRERVGVHQLHMLLVHVVLFGRSYVGRAVDIARKL</sequence>
<evidence type="ECO:0000313" key="2">
    <source>
        <dbReference type="EMBL" id="SDL19867.1"/>
    </source>
</evidence>
<dbReference type="PANTHER" id="PTHR12149">
    <property type="entry name" value="FRUCTOSAMINE 3 KINASE-RELATED PROTEIN"/>
    <property type="match status" value="1"/>
</dbReference>
<name>A0A1G9I3P8_9ACTN</name>
<dbReference type="EMBL" id="FNGP01000001">
    <property type="protein sequence ID" value="SDL19867.1"/>
    <property type="molecule type" value="Genomic_DNA"/>
</dbReference>
<dbReference type="Gene3D" id="1.20.1270.240">
    <property type="match status" value="1"/>
</dbReference>
<dbReference type="SUPFAM" id="SSF56112">
    <property type="entry name" value="Protein kinase-like (PK-like)"/>
    <property type="match status" value="1"/>
</dbReference>
<dbReference type="RefSeq" id="WP_245701466.1">
    <property type="nucleotide sequence ID" value="NZ_FNGP01000001.1"/>
</dbReference>
<dbReference type="PIRSF" id="PIRSF006221">
    <property type="entry name" value="Ketosamine-3-kinase"/>
    <property type="match status" value="1"/>
</dbReference>
<dbReference type="InterPro" id="IPR011009">
    <property type="entry name" value="Kinase-like_dom_sf"/>
</dbReference>
<dbReference type="AlphaFoldDB" id="A0A1G9I3P8"/>
<evidence type="ECO:0000256" key="1">
    <source>
        <dbReference type="PIRNR" id="PIRNR006221"/>
    </source>
</evidence>
<comment type="similarity">
    <text evidence="1">Belongs to the fructosamine kinase family.</text>
</comment>
<accession>A0A1G9I3P8</accession>
<keyword evidence="3" id="KW-1185">Reference proteome</keyword>
<keyword evidence="1 2" id="KW-0418">Kinase</keyword>
<reference evidence="2 3" key="1">
    <citation type="submission" date="2016-10" db="EMBL/GenBank/DDBJ databases">
        <authorList>
            <person name="de Groot N.N."/>
        </authorList>
    </citation>
    <scope>NUCLEOTIDE SEQUENCE [LARGE SCALE GENOMIC DNA]</scope>
    <source>
        <strain evidence="2 3">CGMCC 1.9159</strain>
    </source>
</reference>
<keyword evidence="1" id="KW-0808">Transferase</keyword>
<dbReference type="STRING" id="686624.SAMN04488242_0709"/>
<gene>
    <name evidence="2" type="ORF">SAMN04488242_0709</name>
</gene>
<dbReference type="Pfam" id="PF03881">
    <property type="entry name" value="Fructosamin_kin"/>
    <property type="match status" value="1"/>
</dbReference>
<dbReference type="PANTHER" id="PTHR12149:SF8">
    <property type="entry name" value="PROTEIN-RIBULOSAMINE 3-KINASE"/>
    <property type="match status" value="1"/>
</dbReference>
<dbReference type="Gene3D" id="3.30.200.20">
    <property type="entry name" value="Phosphorylase Kinase, domain 1"/>
    <property type="match status" value="1"/>
</dbReference>
<evidence type="ECO:0000313" key="3">
    <source>
        <dbReference type="Proteomes" id="UP000199475"/>
    </source>
</evidence>
<proteinExistence type="inferred from homology"/>
<dbReference type="GO" id="GO:0016301">
    <property type="term" value="F:kinase activity"/>
    <property type="evidence" value="ECO:0007669"/>
    <property type="project" value="UniProtKB-UniRule"/>
</dbReference>